<evidence type="ECO:0000259" key="3">
    <source>
        <dbReference type="PROSITE" id="PS50235"/>
    </source>
</evidence>
<dbReference type="SUPFAM" id="SSF54001">
    <property type="entry name" value="Cysteine proteinases"/>
    <property type="match status" value="1"/>
</dbReference>
<gene>
    <name evidence="5" type="ORF">CBOVIS_LOCUS11735</name>
</gene>
<keyword evidence="2" id="KW-0645">Protease</keyword>
<dbReference type="InterPro" id="IPR013083">
    <property type="entry name" value="Znf_RING/FYVE/PHD"/>
</dbReference>
<reference evidence="5 6" key="1">
    <citation type="submission" date="2020-04" db="EMBL/GenBank/DDBJ databases">
        <authorList>
            <person name="Laetsch R D."/>
            <person name="Stevens L."/>
            <person name="Kumar S."/>
            <person name="Blaxter L. M."/>
        </authorList>
    </citation>
    <scope>NUCLEOTIDE SEQUENCE [LARGE SCALE GENOMIC DNA]</scope>
</reference>
<dbReference type="Gene3D" id="3.30.2230.10">
    <property type="entry name" value="DUSP-like"/>
    <property type="match status" value="1"/>
</dbReference>
<dbReference type="GO" id="GO:0004843">
    <property type="term" value="F:cysteine-type deubiquitinase activity"/>
    <property type="evidence" value="ECO:0007669"/>
    <property type="project" value="UniProtKB-UniRule"/>
</dbReference>
<dbReference type="SUPFAM" id="SSF143791">
    <property type="entry name" value="DUSP-like"/>
    <property type="match status" value="2"/>
</dbReference>
<evidence type="ECO:0000313" key="6">
    <source>
        <dbReference type="Proteomes" id="UP000494206"/>
    </source>
</evidence>
<keyword evidence="2" id="KW-0378">Hydrolase</keyword>
<feature type="domain" description="USP" evidence="3">
    <location>
        <begin position="151"/>
        <end position="509"/>
    </location>
</feature>
<dbReference type="AlphaFoldDB" id="A0A8S1F8E6"/>
<dbReference type="InterPro" id="IPR028889">
    <property type="entry name" value="USP"/>
</dbReference>
<dbReference type="Gene3D" id="3.90.70.10">
    <property type="entry name" value="Cysteine proteinases"/>
    <property type="match status" value="1"/>
</dbReference>
<dbReference type="Pfam" id="PF06337">
    <property type="entry name" value="DUSP"/>
    <property type="match status" value="1"/>
</dbReference>
<dbReference type="SMART" id="SM00695">
    <property type="entry name" value="DUSP"/>
    <property type="match status" value="2"/>
</dbReference>
<evidence type="ECO:0000313" key="5">
    <source>
        <dbReference type="EMBL" id="CAB3410177.1"/>
    </source>
</evidence>
<keyword evidence="6" id="KW-1185">Reference proteome</keyword>
<comment type="catalytic activity">
    <reaction evidence="1 2">
        <text>Thiol-dependent hydrolysis of ester, thioester, amide, peptide and isopeptide bonds formed by the C-terminal Gly of ubiquitin (a 76-residue protein attached to proteins as an intracellular targeting signal).</text>
        <dbReference type="EC" id="3.4.19.12"/>
    </reaction>
</comment>
<sequence length="768" mass="88192">MSADKSTKPTHEGSFCPHIQDFDTYRMKETIRRLKNKKKYCCYCQDVAHYICADMGCVDDGRAVYLCADPKRGHFIDHGNKTGHSLVYHVKTRSVLCVTCIKLNEIQDVIAHLANEKNPGASRSPTVSMAQMTNESDSADRSEKLFPNGLCGLVNVGNTCYLNASLQVLSNCPPINFYFLNMTPNHNTMSGRLAELIQKMWRSDTPETIKPLPLIEMIIKTMHNRYQINVQHDAQEFLKSFMESLHSQLAVPIFRPFMILGDHMEEPFAKLPTTHIVEKNPDGCSEQYYEQLKYASIITDVFEGELENSIGCSECQNVSRRFEDFQDLSIPISRKPKRRNPDGMEPGFFETLTSALCPIPVHLEDCLDEYFEVCMLDGENQYACSRCCKHVDAKKVVAISKLPEVVCIHLKRFGSDRAHSYKINTHVNFPLEDLDLSRYETGPSSSTSLYDLWGIITHEGNTPISGHYKAFCRNREDGVWYEFDDNVVTKLDGELIKKQNAYALFYVRKQNVEENQLIKQTLDENFDPNAKKCYISRKWLFKLDRFAEPGCITNYDFLCEHGAIRPEFSEYLDESVAVINDSIWQTLFEIYGGGPYVDEINQCEPCFERWKKAVSVRLFEQTSTRLAKQTYPSLTYSSVLPQNLVHRDWITTFETYLADPYHPRPRPINNAGLLTQLMRNRSHRSRPLVGPSAQQIDREVYLELVKFYGGGPEVFLTRDDQPTSDEIIKAEEIVNSQKEQFLESFPGENKDFTEVVAKTKTSNKRKHD</sequence>
<dbReference type="InterPro" id="IPR018200">
    <property type="entry name" value="USP_CS"/>
</dbReference>
<dbReference type="PANTHER" id="PTHR21646">
    <property type="entry name" value="UBIQUITIN CARBOXYL-TERMINAL HYDROLASE"/>
    <property type="match status" value="1"/>
</dbReference>
<keyword evidence="2" id="KW-0833">Ubl conjugation pathway</keyword>
<feature type="domain" description="DUSP" evidence="4">
    <location>
        <begin position="622"/>
        <end position="720"/>
    </location>
</feature>
<dbReference type="GO" id="GO:0006508">
    <property type="term" value="P:proteolysis"/>
    <property type="evidence" value="ECO:0007669"/>
    <property type="project" value="UniProtKB-KW"/>
</dbReference>
<dbReference type="PROSITE" id="PS51283">
    <property type="entry name" value="DUSP"/>
    <property type="match status" value="2"/>
</dbReference>
<comment type="caution">
    <text evidence="5">The sequence shown here is derived from an EMBL/GenBank/DDBJ whole genome shotgun (WGS) entry which is preliminary data.</text>
</comment>
<dbReference type="Pfam" id="PF00443">
    <property type="entry name" value="UCH"/>
    <property type="match status" value="1"/>
</dbReference>
<dbReference type="GO" id="GO:0016579">
    <property type="term" value="P:protein deubiquitination"/>
    <property type="evidence" value="ECO:0007669"/>
    <property type="project" value="InterPro"/>
</dbReference>
<keyword evidence="2" id="KW-0788">Thiol protease</keyword>
<evidence type="ECO:0000256" key="1">
    <source>
        <dbReference type="ARBA" id="ARBA00000707"/>
    </source>
</evidence>
<dbReference type="InterPro" id="IPR006615">
    <property type="entry name" value="Pept_C19_DUSP"/>
</dbReference>
<comment type="similarity">
    <text evidence="2">Belongs to the peptidase C19 family.</text>
</comment>
<evidence type="ECO:0000259" key="4">
    <source>
        <dbReference type="PROSITE" id="PS51283"/>
    </source>
</evidence>
<protein>
    <recommendedName>
        <fullName evidence="2">Ubiquitin carboxyl-terminal hydrolase</fullName>
        <ecNumber evidence="2">3.4.19.12</ecNumber>
    </recommendedName>
</protein>
<dbReference type="InterPro" id="IPR001394">
    <property type="entry name" value="Peptidase_C19_UCH"/>
</dbReference>
<dbReference type="InterPro" id="IPR050185">
    <property type="entry name" value="Ub_carboxyl-term_hydrolase"/>
</dbReference>
<dbReference type="Gene3D" id="3.30.40.10">
    <property type="entry name" value="Zinc/RING finger domain, C3HC4 (zinc finger)"/>
    <property type="match status" value="1"/>
</dbReference>
<name>A0A8S1F8E6_9PELO</name>
<evidence type="ECO:0000256" key="2">
    <source>
        <dbReference type="RuleBase" id="RU366025"/>
    </source>
</evidence>
<dbReference type="Proteomes" id="UP000494206">
    <property type="component" value="Unassembled WGS sequence"/>
</dbReference>
<feature type="domain" description="DUSP" evidence="4">
    <location>
        <begin position="509"/>
        <end position="603"/>
    </location>
</feature>
<dbReference type="EMBL" id="CADEPM010000010">
    <property type="protein sequence ID" value="CAB3410177.1"/>
    <property type="molecule type" value="Genomic_DNA"/>
</dbReference>
<dbReference type="EC" id="3.4.19.12" evidence="2"/>
<dbReference type="OrthoDB" id="5837204at2759"/>
<accession>A0A8S1F8E6</accession>
<organism evidence="5 6">
    <name type="scientific">Caenorhabditis bovis</name>
    <dbReference type="NCBI Taxonomy" id="2654633"/>
    <lineage>
        <taxon>Eukaryota</taxon>
        <taxon>Metazoa</taxon>
        <taxon>Ecdysozoa</taxon>
        <taxon>Nematoda</taxon>
        <taxon>Chromadorea</taxon>
        <taxon>Rhabditida</taxon>
        <taxon>Rhabditina</taxon>
        <taxon>Rhabditomorpha</taxon>
        <taxon>Rhabditoidea</taxon>
        <taxon>Rhabditidae</taxon>
        <taxon>Peloderinae</taxon>
        <taxon>Caenorhabditis</taxon>
    </lineage>
</organism>
<dbReference type="PROSITE" id="PS50235">
    <property type="entry name" value="USP_3"/>
    <property type="match status" value="1"/>
</dbReference>
<dbReference type="PROSITE" id="PS00972">
    <property type="entry name" value="USP_1"/>
    <property type="match status" value="1"/>
</dbReference>
<dbReference type="PANTHER" id="PTHR21646:SF86">
    <property type="entry name" value="UBIQUITIN CARBOXYL-TERMINAL HYDROLASE"/>
    <property type="match status" value="1"/>
</dbReference>
<dbReference type="CDD" id="cd02674">
    <property type="entry name" value="Peptidase_C19R"/>
    <property type="match status" value="1"/>
</dbReference>
<dbReference type="InterPro" id="IPR038765">
    <property type="entry name" value="Papain-like_cys_pep_sf"/>
</dbReference>
<dbReference type="PROSITE" id="PS00973">
    <property type="entry name" value="USP_2"/>
    <property type="match status" value="1"/>
</dbReference>
<dbReference type="InterPro" id="IPR035927">
    <property type="entry name" value="DUSP-like_sf"/>
</dbReference>
<proteinExistence type="inferred from homology"/>